<comment type="caution">
    <text evidence="1">The sequence shown here is derived from an EMBL/GenBank/DDBJ whole genome shotgun (WGS) entry which is preliminary data.</text>
</comment>
<keyword evidence="2" id="KW-1185">Reference proteome</keyword>
<evidence type="ECO:0000313" key="1">
    <source>
        <dbReference type="EMBL" id="KRG47369.1"/>
    </source>
</evidence>
<sequence>MLPEPSDDTKGITATAEPLLRIEEGVAERAFDPATIALQDGTLTSIPAGLAQVVGDLRRAWVAGPALMWGGINSICKDAASEVDQRVVILLREGFFEFSQFLCGLELLALEIEKSAVLSEEGALGAQQRVVELRKLRSRLVEVSDVDSCGKAFADQIDRGEGRAD</sequence>
<accession>A0A0R0ARS6</accession>
<dbReference type="Proteomes" id="UP000051802">
    <property type="component" value="Unassembled WGS sequence"/>
</dbReference>
<name>A0A0R0ARS6_9GAMM</name>
<dbReference type="EMBL" id="LLXU01000035">
    <property type="protein sequence ID" value="KRG47369.1"/>
    <property type="molecule type" value="Genomic_DNA"/>
</dbReference>
<dbReference type="STRING" id="676599.ARC20_03310"/>
<dbReference type="AlphaFoldDB" id="A0A0R0ARS6"/>
<protein>
    <submittedName>
        <fullName evidence="1">Uncharacterized protein</fullName>
    </submittedName>
</protein>
<reference evidence="1 2" key="1">
    <citation type="submission" date="2015-10" db="EMBL/GenBank/DDBJ databases">
        <title>Genome sequencing and analysis of members of genus Stenotrophomonas.</title>
        <authorList>
            <person name="Patil P.P."/>
            <person name="Midha S."/>
            <person name="Patil P.B."/>
        </authorList>
    </citation>
    <scope>NUCLEOTIDE SEQUENCE [LARGE SCALE GENOMIC DNA]</scope>
    <source>
        <strain evidence="1 2">JCM 16536</strain>
    </source>
</reference>
<organism evidence="1 2">
    <name type="scientific">Stenotrophomonas panacihumi</name>
    <dbReference type="NCBI Taxonomy" id="676599"/>
    <lineage>
        <taxon>Bacteria</taxon>
        <taxon>Pseudomonadati</taxon>
        <taxon>Pseudomonadota</taxon>
        <taxon>Gammaproteobacteria</taxon>
        <taxon>Lysobacterales</taxon>
        <taxon>Lysobacteraceae</taxon>
        <taxon>Stenotrophomonas</taxon>
    </lineage>
</organism>
<evidence type="ECO:0000313" key="2">
    <source>
        <dbReference type="Proteomes" id="UP000051802"/>
    </source>
</evidence>
<proteinExistence type="predicted"/>
<gene>
    <name evidence="1" type="ORF">ARC20_03310</name>
</gene>